<evidence type="ECO:0000259" key="5">
    <source>
        <dbReference type="PROSITE" id="PS51211"/>
    </source>
</evidence>
<dbReference type="SMART" id="SM01169">
    <property type="entry name" value="DUF1943"/>
    <property type="match status" value="1"/>
</dbReference>
<dbReference type="InterPro" id="IPR015817">
    <property type="entry name" value="Vitellinogen_open_b-sht_sub1"/>
</dbReference>
<dbReference type="InterPro" id="IPR001747">
    <property type="entry name" value="Vitellogenin_N"/>
</dbReference>
<evidence type="ECO:0000256" key="3">
    <source>
        <dbReference type="PROSITE-ProRule" id="PRU00557"/>
    </source>
</evidence>
<reference evidence="7" key="2">
    <citation type="journal article" date="2019" name="Front. Physiol.">
        <title>Search for Nutritional Fitness Traits in a Biological Pest Control Agent Harmonia axyridis Using Comparative Transcriptomics.</title>
        <authorList>
            <person name="Zhang T."/>
            <person name="He Y."/>
            <person name="Zeng J."/>
            <person name="Zhang L."/>
            <person name="Zeng F."/>
            <person name="Mao J."/>
            <person name="Zhang G."/>
        </authorList>
    </citation>
    <scope>NUCLEOTIDE SEQUENCE</scope>
</reference>
<evidence type="ECO:0000313" key="7">
    <source>
        <dbReference type="EMBL" id="QWT69540.1"/>
    </source>
</evidence>
<accession>A0A8F2F5H6</accession>
<dbReference type="InterPro" id="IPR015819">
    <property type="entry name" value="Lipid_transp_b-sht_shell"/>
</dbReference>
<dbReference type="Gene3D" id="2.20.80.10">
    <property type="entry name" value="Lipovitellin-phosvitin complex, chain A, domain 4"/>
    <property type="match status" value="1"/>
</dbReference>
<dbReference type="PROSITE" id="PS51211">
    <property type="entry name" value="VITELLOGENIN"/>
    <property type="match status" value="1"/>
</dbReference>
<dbReference type="Gene3D" id="2.20.50.20">
    <property type="entry name" value="Lipovitellin. Chain A, domain 3"/>
    <property type="match status" value="1"/>
</dbReference>
<proteinExistence type="evidence at transcript level"/>
<dbReference type="SMART" id="SM00216">
    <property type="entry name" value="VWD"/>
    <property type="match status" value="1"/>
</dbReference>
<comment type="caution">
    <text evidence="3">Lacks conserved residue(s) required for the propagation of feature annotation.</text>
</comment>
<feature type="disulfide bond" evidence="3">
    <location>
        <begin position="432"/>
        <end position="437"/>
    </location>
</feature>
<dbReference type="InterPro" id="IPR015255">
    <property type="entry name" value="Vitellinogen_open_b-sht"/>
</dbReference>
<dbReference type="PANTHER" id="PTHR23345">
    <property type="entry name" value="VITELLOGENIN-RELATED"/>
    <property type="match status" value="1"/>
</dbReference>
<dbReference type="PROSITE" id="PS51233">
    <property type="entry name" value="VWFD"/>
    <property type="match status" value="1"/>
</dbReference>
<dbReference type="PANTHER" id="PTHR23345:SF36">
    <property type="entry name" value="APOLIPOPHORINS"/>
    <property type="match status" value="1"/>
</dbReference>
<keyword evidence="3" id="KW-1015">Disulfide bond</keyword>
<feature type="signal peptide" evidence="4">
    <location>
        <begin position="1"/>
        <end position="24"/>
    </location>
</feature>
<keyword evidence="1 4" id="KW-0732">Signal</keyword>
<dbReference type="SUPFAM" id="SSF56968">
    <property type="entry name" value="Lipovitellin-phosvitin complex, beta-sheet shell regions"/>
    <property type="match status" value="2"/>
</dbReference>
<dbReference type="GO" id="GO:0005319">
    <property type="term" value="F:lipid transporter activity"/>
    <property type="evidence" value="ECO:0007669"/>
    <property type="project" value="InterPro"/>
</dbReference>
<evidence type="ECO:0000256" key="2">
    <source>
        <dbReference type="ARBA" id="ARBA00023180"/>
    </source>
</evidence>
<feature type="domain" description="VWFD" evidence="6">
    <location>
        <begin position="2801"/>
        <end position="2964"/>
    </location>
</feature>
<dbReference type="InterPro" id="IPR011030">
    <property type="entry name" value="Lipovitellin_superhlx_dom"/>
</dbReference>
<dbReference type="Pfam" id="PF09172">
    <property type="entry name" value="Vit_open_b-sht"/>
    <property type="match status" value="1"/>
</dbReference>
<feature type="domain" description="Vitellogenin" evidence="5">
    <location>
        <begin position="41"/>
        <end position="645"/>
    </location>
</feature>
<dbReference type="Gene3D" id="2.30.230.10">
    <property type="entry name" value="Lipovitellin, beta-sheet shell regions, chain A"/>
    <property type="match status" value="1"/>
</dbReference>
<keyword evidence="2" id="KW-0325">Glycoprotein</keyword>
<dbReference type="Pfam" id="PF01347">
    <property type="entry name" value="Vitellogenin_N"/>
    <property type="match status" value="1"/>
</dbReference>
<feature type="chain" id="PRO_5034167623" evidence="4">
    <location>
        <begin position="25"/>
        <end position="3349"/>
    </location>
</feature>
<evidence type="ECO:0000259" key="6">
    <source>
        <dbReference type="PROSITE" id="PS51233"/>
    </source>
</evidence>
<dbReference type="InterPro" id="IPR050733">
    <property type="entry name" value="Vitellogenin/Apolipophorin"/>
</dbReference>
<dbReference type="SUPFAM" id="SSF48431">
    <property type="entry name" value="Lipovitellin-phosvitin complex, superhelical domain"/>
    <property type="match status" value="1"/>
</dbReference>
<dbReference type="Pfam" id="PF00094">
    <property type="entry name" value="VWD"/>
    <property type="match status" value="1"/>
</dbReference>
<reference evidence="7" key="1">
    <citation type="submission" date="2018-05" db="EMBL/GenBank/DDBJ databases">
        <authorList>
            <person name="Zhang T.T."/>
        </authorList>
    </citation>
    <scope>NUCLEOTIDE SEQUENCE</scope>
</reference>
<dbReference type="Gene3D" id="1.25.10.20">
    <property type="entry name" value="Vitellinogen, superhelical"/>
    <property type="match status" value="1"/>
</dbReference>
<dbReference type="InterPro" id="IPR015816">
    <property type="entry name" value="Vitellinogen_b-sht_N"/>
</dbReference>
<evidence type="ECO:0000256" key="4">
    <source>
        <dbReference type="SAM" id="SignalP"/>
    </source>
</evidence>
<evidence type="ECO:0000256" key="1">
    <source>
        <dbReference type="ARBA" id="ARBA00022729"/>
    </source>
</evidence>
<dbReference type="SMART" id="SM00638">
    <property type="entry name" value="LPD_N"/>
    <property type="match status" value="1"/>
</dbReference>
<sequence>MAQHRKSWGSYTLVFVLVLQCALAIDNCRTGCAKDSGLLNLKPGTTYKYDYDGKINIQLSSAENQQTSTEVKAQVLLTQQPDCSQILKLQNVQIIGPDGKKRVGIPDVEKPIVLNSNNGDINEFICTEKGDTQNSLNIKRAIASLFQTNPNKNTEIDVFGQCPTQISKTQEGDVVTITKSKNLNKCAFRESITNSFLSSAFDINSKVHSSPVLDSYLTIKQKIKAGVLDSANVVENYLFVPFSVGQSGAKATVESNLVLTGTGHDKSSTKCQVPKSIIFENPHPVNLQKTNVNVILKKVKEISEKLQTNVEDSTAIQFIDLVKLLRVSKKTDILSVYNQVRSGVGFSDKNGAKKIFLDAILTAGNGDTIQVAIELLKNKELGVIEEKQLYFGLTRARHVTEASVKTATDLLNRPNLPREAYLGIGALAGRYCAHHSCENVDVINRIIQKFLGKLGDLKAANRKEESEMIFVLKGLANIGYLNDAVLSKLVSLAEDKKQPIRLRVATLEAFSAAPCKDKLRDSALKTLKDIQQDSEIRIKAYQVLAQCPNDKIGNAIKVLLENEPSNQVGGYIASHIRNIRSSANPDKALAKTHLGFIHTPSRFVVDPRKYSINGELSHSVDALGVANTVEGDIIYSQNSWLPRSAALNLTAEVFGQRFNFLEIAARQENLDKVLEHYLGPQGVLRKATLQQNWDSVSKPVQSILKNLKEKVDKSLRARRDVSKAEIDEINKKVHIQSNELDKNFDLDLSIKNFGSEIIFMSSFDLTEKLSIQNVIDNLIKKLNEGLDNLKSFEKTLRANLLLLDAELSYPTSLGFPLRLGLDGASNIQIKAEGNIDVRDLLAKSDGNDVNFKLSLIPSATITIVGRFSLDTPLLENGLKVASTIHTSSGGQLIVNTFKGGLGLDVKFTTPVEKQELIGFKHEIIFQSKENGVTLHNQRLKFSQNKDFSICIDHLVNYVGLEFCADINGPNLSGKKVPILPFPFSGDAKASLRIERGDIDTFHYRREFITGSKTGIEAILETYGKSTKGVSLKVEGYIAPEQYLKVNFNSPIKNGEAEARIVSNNKEKLISAYVKDEVSVYSAKAGITIEGGGDKVIYKPILAYTTPGKNGPQVPPFHVEGKIIAEHKGSDVKYHFDNLKLVIPGKKDISVNGLIGSDGPGYQADVTVSDGSNSATVKGHLIAQPHLLKLDAQLKNSLNPDLNFNFKGEFKKNKDLELISSNIQLTHGADLNSKTKTLTLVNVFSLKNIGKDAHLITKNKVTYPLLKINAKFDLERTTKSLDYNTLLHYGEIKLGSELKIHINGKHVGDYQLEFKANGLKNHIEVKSSRQVVTIDESKIANSISLNGKKLEVSGKVKHRVKPHDINVGSDLMIKIPNSKTPYKLNEGCRITSKDVEIYVKLLSGTSPLVDTLLKANTVGNVNGHIKVDFKEILHINGNIKAQKGVGNGNILVDAKSFKKSAKLETSFNIHSPSYNVDITLYPVFNVDKNKKISLSTKNKFTGLDLDSSSTLDVLGSKIILNAKAHLGNPVNGKTLVDVDLTLPSQQFLAGKIVREASNNNGLMNIDTLIALEQRDEKNTPGRKIVVKGIAKNSNFKEGILDLTINVNADDSKGRNGNVDLTIKRKKIGDKWNVDINNKITGSLLKHPIETVFNAEYEILAGNFKVKTSACPKSYIQVQGKYDLYGKKNPISGEVSFDVGTPLEILSNLKTTQAFKISNLESNPVSAEISGSLKTVSSIPHLNIDTKGNLKIEGNKNVGNIEFDAQLNKPVQVSLTGSGNFNIDWIKQAGTIKGDFKAVLPQQKIIQGSALLTRSGPKAYHLEASVQLPIENHKSNKLIVDTKHDGKDISSQVQLISDGRKYLLNTELSLNEKAPSISLKLVQPDGKISELSANINRPSSTRVSANLKVLCECKNYLLQVGLDVNTESTDNFYFQVTANSPNLNINDILVKIGSTTGNNNLDVLITSAGKNIVSGSATISSRQEHGKLIIEGSGNFKLKDKNQSGNFKYIRTSLTTDKNGETGEEITFDATLGNKALDAELKLTNKEFRYLNSYCEESKQCAHIEVNAKTEVNDLERFNNQIEVTIDLRALGVPNEFGLKAVTKRDKFVLDHTVDIHFENALNKYQYSVYIHPKQAGISLTTPKRTIALEANGDVEDFSLHEGGKANVEIAFYTDKKNKPNSKSLLKGLINIIIPKKHIDAELSLILIGQNKPLSIKYTKDAKQEGFASQGSENLILDIFAVSEKKIVISQQYSAKFTRETYKFEGDYSLTAKSTGLGIDISVKRNALFDPKSFLASFESSSTFIIKKIRHDSILKLTATPKNINVLLKLLDKIILEVNSDILIQKGLITSHTLITGLGLKPVVSNLEIIDYNTIKLTVFLKDDENTKLLVSAALIPGQIADARANFVNGGAKKELFHATLQLDEKNFLHPDYAFNNNNIQEFAAKAREVSEVELKQLSVNIKEGSQVLTNDLKQAVEIVKETIPDASKTQQFYQSELNKIKEEITSDKSLVHFVEILKNTINVLVSTISEIITDVSLIAEKVCAALNGAFSGTIQTIQTKILPKLKEISEELASALKDIKDKLSDIIFTLISKATEIVEIIQPQLKAIAATLSEVSEEIQRFIVKSYESIKAAILEEIQHIKDEIKASPLIAKIKTQIDVIIKEGLPSQEIIVNTLKAAAGAMKEFVVIPEFQKVVELIEEYLEKKITNKPVDDVHEIEKIVRVSIQGLQKLTSAFTKEIIPDISNKFRVPSINLGLLNRFRLENGDIKISAVDYLLKEDTKPLLKFLLRLVFVPKDFLIPRPLYGAISSEVFTLDGKVFSLPPSCSFLLANDAVNGNFTVVAERTNKKLTAVTFSDKSATITFKAGKILLNNVETDLPIEKGGVHVHYLPSMYVLESPVGVKVFCSLTMVGCTVQISGFYHGQLRGLFGNGNNEEFDDFIQPNGKITSSASEFVSSYALGKQCSNVKSLEGKDAKPDPRCEKLFSWDSPLSICYPFVDRNVFKRGCEVALETGNNENVLETYASHYTYACWKDNIPMNTPPEHDLKCKNSLVPHNTGEKFQVKLPGKSVDILLVVNTDKSSEIYYKEYIQPLVGKLTDEYKSKGITDLTFQILTYGGEHETTTYVTVNSKTSFKGNAPNLKFSDKPKPFKLVTGIHDIDSVVRHIAVALTELKVAIGGHLPLPSHLEGVTYPFRAEASKHIVYLSNEPCPYTSFITLLLARLPVEIKNELTLTYISPLNLKTKDSKTTKEIIGFNSKKVYTLSNPSGTSQLNDGLIYENICADQIVAVGGSNFVGENLLANKNDKQKILDIISKDIVTQTLENEVVVECTCGYSYLNLFIPQNRCRGLR</sequence>
<organism evidence="7">
    <name type="scientific">Harmonia axyridis</name>
    <name type="common">Multicolored Asian lady beetle</name>
    <name type="synonym">Coccinella axyridis</name>
    <dbReference type="NCBI Taxonomy" id="115357"/>
    <lineage>
        <taxon>Eukaryota</taxon>
        <taxon>Metazoa</taxon>
        <taxon>Ecdysozoa</taxon>
        <taxon>Arthropoda</taxon>
        <taxon>Hexapoda</taxon>
        <taxon>Insecta</taxon>
        <taxon>Pterygota</taxon>
        <taxon>Neoptera</taxon>
        <taxon>Endopterygota</taxon>
        <taxon>Coleoptera</taxon>
        <taxon>Polyphaga</taxon>
        <taxon>Cucujiformia</taxon>
        <taxon>Coccinelloidea</taxon>
        <taxon>Coccinellidae</taxon>
        <taxon>Coccinellinae</taxon>
        <taxon>Coccinellini</taxon>
        <taxon>Harmonia</taxon>
    </lineage>
</organism>
<protein>
    <submittedName>
        <fullName evidence="7">Apolipophorin</fullName>
    </submittedName>
</protein>
<dbReference type="InterPro" id="IPR001846">
    <property type="entry name" value="VWF_type-D"/>
</dbReference>
<dbReference type="EMBL" id="MH341581">
    <property type="protein sequence ID" value="QWT69540.1"/>
    <property type="molecule type" value="mRNA"/>
</dbReference>
<name>A0A8F2F5H6_HARAX</name>